<keyword evidence="1" id="KW-0472">Membrane</keyword>
<evidence type="ECO:0008006" key="4">
    <source>
        <dbReference type="Google" id="ProtNLM"/>
    </source>
</evidence>
<evidence type="ECO:0000313" key="2">
    <source>
        <dbReference type="EMBL" id="EMT50155.1"/>
    </source>
</evidence>
<sequence>MHSIGIPGLILMSVVVILLILFVISLAAFIRKLLQNSSTGSDGLKQIEEKLDRLIELQERKEDRDQNK</sequence>
<dbReference type="PATRIC" id="fig|1300222.3.peg.5036"/>
<organism evidence="2 3">
    <name type="scientific">Brevibacillus borstelensis AK1</name>
    <dbReference type="NCBI Taxonomy" id="1300222"/>
    <lineage>
        <taxon>Bacteria</taxon>
        <taxon>Bacillati</taxon>
        <taxon>Bacillota</taxon>
        <taxon>Bacilli</taxon>
        <taxon>Bacillales</taxon>
        <taxon>Paenibacillaceae</taxon>
        <taxon>Brevibacillus</taxon>
    </lineage>
</organism>
<name>M8E3X3_9BACL</name>
<evidence type="ECO:0000256" key="1">
    <source>
        <dbReference type="SAM" id="Phobius"/>
    </source>
</evidence>
<dbReference type="Pfam" id="PF13314">
    <property type="entry name" value="DUF4083"/>
    <property type="match status" value="1"/>
</dbReference>
<dbReference type="RefSeq" id="WP_003392578.1">
    <property type="nucleotide sequence ID" value="NZ_APBN01000020.1"/>
</dbReference>
<dbReference type="AlphaFoldDB" id="M8E3X3"/>
<dbReference type="Proteomes" id="UP000012081">
    <property type="component" value="Unassembled WGS sequence"/>
</dbReference>
<proteinExistence type="predicted"/>
<evidence type="ECO:0000313" key="3">
    <source>
        <dbReference type="Proteomes" id="UP000012081"/>
    </source>
</evidence>
<keyword evidence="3" id="KW-1185">Reference proteome</keyword>
<gene>
    <name evidence="2" type="ORF">I532_23969</name>
</gene>
<feature type="transmembrane region" description="Helical" evidence="1">
    <location>
        <begin position="6"/>
        <end position="30"/>
    </location>
</feature>
<dbReference type="EMBL" id="APBN01000020">
    <property type="protein sequence ID" value="EMT50155.1"/>
    <property type="molecule type" value="Genomic_DNA"/>
</dbReference>
<reference evidence="2 3" key="1">
    <citation type="submission" date="2013-03" db="EMBL/GenBank/DDBJ databases">
        <title>Assembly of a new bacterial strain Brevibacillus borstelensis AK1.</title>
        <authorList>
            <person name="Rajan I."/>
            <person name="PoliReddy D."/>
            <person name="Sugumar T."/>
            <person name="Rathinam K."/>
            <person name="Alqarawi S."/>
            <person name="Khalil A.B."/>
            <person name="Sivakumar N."/>
        </authorList>
    </citation>
    <scope>NUCLEOTIDE SEQUENCE [LARGE SCALE GENOMIC DNA]</scope>
    <source>
        <strain evidence="2 3">AK1</strain>
    </source>
</reference>
<keyword evidence="1" id="KW-0812">Transmembrane</keyword>
<protein>
    <recommendedName>
        <fullName evidence="4">DUF4083 domain-containing protein</fullName>
    </recommendedName>
</protein>
<keyword evidence="1" id="KW-1133">Transmembrane helix</keyword>
<accession>M8E3X3</accession>
<dbReference type="InterPro" id="IPR025143">
    <property type="entry name" value="DUF4083"/>
</dbReference>
<comment type="caution">
    <text evidence="2">The sequence shown here is derived from an EMBL/GenBank/DDBJ whole genome shotgun (WGS) entry which is preliminary data.</text>
</comment>
<dbReference type="STRING" id="1300222.I532_23969"/>